<feature type="domain" description="DUF5126" evidence="3">
    <location>
        <begin position="126"/>
        <end position="232"/>
    </location>
</feature>
<keyword evidence="5" id="KW-1185">Reference proteome</keyword>
<proteinExistence type="predicted"/>
<dbReference type="InterPro" id="IPR032164">
    <property type="entry name" value="DUF5000"/>
</dbReference>
<sequence length="401" mass="45491">MNYIKKFNYLLCWSWMGFQLLGCQEKLEPAPSRQGEKPAPVTTYEVVSIAGGAIITYELPNSRDLRYVKAVYTLADGKVRENRASIYQNRLMVDGFAAAGDYTVNLVAVGVGEVESDPTPLTITALTPPYLKTLESLTQEGNLDATFGGVRLRFENETEAPIVIHVLAKDDEGQWESARSFYTRLAGGVFNVRGYPAEEREFGVFITDRWNNRSDTLTGVFLPIFEEMMDKSLFGEHNLPGDTWQAHSGFRTPEVLWDGNDRVASTIFHTAPGTGMPQHFTFNMGVKATLSRFLMYSRLDHEYRFNHPRIFELWGSNDPNPDGSWESWTKVGTFESIKPSGSPLGEQTNDDIAYARAGEEFDVNFQEEPYQYWRWRTLETWGRNSDVALGELTFFGTIHEE</sequence>
<evidence type="ECO:0000313" key="5">
    <source>
        <dbReference type="Proteomes" id="UP000199577"/>
    </source>
</evidence>
<dbReference type="RefSeq" id="WP_090973981.1">
    <property type="nucleotide sequence ID" value="NZ_FOLL01000012.1"/>
</dbReference>
<protein>
    <recommendedName>
        <fullName evidence="6">DUF4959 domain-containing protein</fullName>
    </recommendedName>
</protein>
<evidence type="ECO:0008006" key="6">
    <source>
        <dbReference type="Google" id="ProtNLM"/>
    </source>
</evidence>
<dbReference type="Pfam" id="PF17166">
    <property type="entry name" value="DUF5126"/>
    <property type="match status" value="1"/>
</dbReference>
<dbReference type="InterPro" id="IPR032527">
    <property type="entry name" value="DUF4959"/>
</dbReference>
<evidence type="ECO:0000259" key="2">
    <source>
        <dbReference type="Pfam" id="PF16391"/>
    </source>
</evidence>
<feature type="domain" description="DUF4959" evidence="1">
    <location>
        <begin position="22"/>
        <end position="124"/>
    </location>
</feature>
<evidence type="ECO:0000259" key="1">
    <source>
        <dbReference type="Pfam" id="PF16323"/>
    </source>
</evidence>
<dbReference type="Gene3D" id="2.60.120.260">
    <property type="entry name" value="Galactose-binding domain-like"/>
    <property type="match status" value="1"/>
</dbReference>
<dbReference type="OrthoDB" id="1312186at2"/>
<dbReference type="AlphaFoldDB" id="A0A1I1JFR0"/>
<organism evidence="4 5">
    <name type="scientific">Parapedobacter composti</name>
    <dbReference type="NCBI Taxonomy" id="623281"/>
    <lineage>
        <taxon>Bacteria</taxon>
        <taxon>Pseudomonadati</taxon>
        <taxon>Bacteroidota</taxon>
        <taxon>Sphingobacteriia</taxon>
        <taxon>Sphingobacteriales</taxon>
        <taxon>Sphingobacteriaceae</taxon>
        <taxon>Parapedobacter</taxon>
    </lineage>
</organism>
<dbReference type="InterPro" id="IPR033431">
    <property type="entry name" value="DUF5126"/>
</dbReference>
<dbReference type="STRING" id="623281.SAMN05421747_1123"/>
<dbReference type="EMBL" id="FOLL01000012">
    <property type="protein sequence ID" value="SFC47374.1"/>
    <property type="molecule type" value="Genomic_DNA"/>
</dbReference>
<feature type="domain" description="DUF5000" evidence="2">
    <location>
        <begin position="257"/>
        <end position="396"/>
    </location>
</feature>
<dbReference type="Pfam" id="PF16391">
    <property type="entry name" value="DUF5000"/>
    <property type="match status" value="1"/>
</dbReference>
<dbReference type="Proteomes" id="UP000199577">
    <property type="component" value="Unassembled WGS sequence"/>
</dbReference>
<accession>A0A1I1JFR0</accession>
<dbReference type="Pfam" id="PF16323">
    <property type="entry name" value="DUF4959"/>
    <property type="match status" value="1"/>
</dbReference>
<gene>
    <name evidence="4" type="ORF">SAMN05421747_1123</name>
</gene>
<evidence type="ECO:0000313" key="4">
    <source>
        <dbReference type="EMBL" id="SFC47374.1"/>
    </source>
</evidence>
<evidence type="ECO:0000259" key="3">
    <source>
        <dbReference type="Pfam" id="PF17166"/>
    </source>
</evidence>
<reference evidence="4 5" key="1">
    <citation type="submission" date="2016-10" db="EMBL/GenBank/DDBJ databases">
        <authorList>
            <person name="de Groot N.N."/>
        </authorList>
    </citation>
    <scope>NUCLEOTIDE SEQUENCE [LARGE SCALE GENOMIC DNA]</scope>
    <source>
        <strain evidence="4 5">DSM 22900</strain>
    </source>
</reference>
<name>A0A1I1JFR0_9SPHI</name>